<evidence type="ECO:0000313" key="3">
    <source>
        <dbReference type="Proteomes" id="UP000516384"/>
    </source>
</evidence>
<dbReference type="AlphaFoldDB" id="A0A7H0Y1Y1"/>
<dbReference type="SUPFAM" id="SSF47413">
    <property type="entry name" value="lambda repressor-like DNA-binding domains"/>
    <property type="match status" value="1"/>
</dbReference>
<dbReference type="InterPro" id="IPR010982">
    <property type="entry name" value="Lambda_DNA-bd_dom_sf"/>
</dbReference>
<gene>
    <name evidence="2" type="ORF">IAQ67_14250</name>
</gene>
<dbReference type="RefSeq" id="WP_190297000.1">
    <property type="nucleotide sequence ID" value="NZ_CP061172.1"/>
</dbReference>
<dbReference type="Gene3D" id="1.10.260.40">
    <property type="entry name" value="lambda repressor-like DNA-binding domains"/>
    <property type="match status" value="1"/>
</dbReference>
<evidence type="ECO:0000313" key="2">
    <source>
        <dbReference type="EMBL" id="QNR65089.1"/>
    </source>
</evidence>
<dbReference type="Proteomes" id="UP000516384">
    <property type="component" value="Chromosome"/>
</dbReference>
<evidence type="ECO:0000259" key="1">
    <source>
        <dbReference type="PROSITE" id="PS50943"/>
    </source>
</evidence>
<dbReference type="PROSITE" id="PS50943">
    <property type="entry name" value="HTH_CROC1"/>
    <property type="match status" value="1"/>
</dbReference>
<dbReference type="EMBL" id="CP061172">
    <property type="protein sequence ID" value="QNR65089.1"/>
    <property type="molecule type" value="Genomic_DNA"/>
</dbReference>
<feature type="domain" description="HTH cro/C1-type" evidence="1">
    <location>
        <begin position="49"/>
        <end position="68"/>
    </location>
</feature>
<organism evidence="2 3">
    <name type="scientific">Paenibacillus peoriae</name>
    <dbReference type="NCBI Taxonomy" id="59893"/>
    <lineage>
        <taxon>Bacteria</taxon>
        <taxon>Bacillati</taxon>
        <taxon>Bacillota</taxon>
        <taxon>Bacilli</taxon>
        <taxon>Bacillales</taxon>
        <taxon>Paenibacillaceae</taxon>
        <taxon>Paenibacillus</taxon>
    </lineage>
</organism>
<accession>A0A7H0Y1Y1</accession>
<proteinExistence type="predicted"/>
<reference evidence="2 3" key="1">
    <citation type="submission" date="2020-09" db="EMBL/GenBank/DDBJ databases">
        <title>Characterization of Paenibacillus peoriae strain ZF390 with broad-spectrum antimicrobial activity as a potential biocontrol agent.</title>
        <authorList>
            <person name="Li L."/>
            <person name="Zhao Y."/>
            <person name="Li B."/>
            <person name="Xie X."/>
        </authorList>
    </citation>
    <scope>NUCLEOTIDE SEQUENCE [LARGE SCALE GENOMIC DNA]</scope>
    <source>
        <strain evidence="2 3">ZF390</strain>
    </source>
</reference>
<name>A0A7H0Y1Y1_9BACL</name>
<dbReference type="GO" id="GO:0003677">
    <property type="term" value="F:DNA binding"/>
    <property type="evidence" value="ECO:0007669"/>
    <property type="project" value="InterPro"/>
</dbReference>
<sequence>MNEKNGKFLKSDKTAKKRLRLVSRNIGTKKGTEPQKIVDYESMDKSIMPNIDILIKLSKVFDVSTDYLLGLNDTDYPNNQAKILSAEKYTVEFLKQLVFKYKIDLTDTREVDMLDSIFRVMNLRMLTKAKKLVI</sequence>
<protein>
    <recommendedName>
        <fullName evidence="1">HTH cro/C1-type domain-containing protein</fullName>
    </recommendedName>
</protein>
<dbReference type="InterPro" id="IPR001387">
    <property type="entry name" value="Cro/C1-type_HTH"/>
</dbReference>